<feature type="transmembrane region" description="Helical" evidence="1">
    <location>
        <begin position="106"/>
        <end position="125"/>
    </location>
</feature>
<dbReference type="OrthoDB" id="2873672at2"/>
<protein>
    <submittedName>
        <fullName evidence="3">Uncharacterized membrane protein</fullName>
    </submittedName>
</protein>
<sequence length="142" mass="15250">MRHPVHPMLVHFPIATWFISTLCDIAGLFTINELVSRMAGVLLIIGTISALLAMVAGLMELAKIDQKSPAMKIANQHMLLMMASWSLYAVSLFLRLDGTRLGQPSLAAVALSVAGLIVLCIAGWLGGKLVYEYGVGTRSNPS</sequence>
<dbReference type="EMBL" id="FPBL01000010">
    <property type="protein sequence ID" value="SFU74982.1"/>
    <property type="molecule type" value="Genomic_DNA"/>
</dbReference>
<accession>A0A1I7IPY9</accession>
<dbReference type="InterPro" id="IPR019251">
    <property type="entry name" value="DUF2231_TM"/>
</dbReference>
<dbReference type="AlphaFoldDB" id="A0A1I7IPY9"/>
<reference evidence="3 4" key="1">
    <citation type="submission" date="2016-10" db="EMBL/GenBank/DDBJ databases">
        <authorList>
            <person name="de Groot N.N."/>
        </authorList>
    </citation>
    <scope>NUCLEOTIDE SEQUENCE [LARGE SCALE GENOMIC DNA]</scope>
    <source>
        <strain evidence="3 4">Nm24</strain>
    </source>
</reference>
<feature type="transmembrane region" description="Helical" evidence="1">
    <location>
        <begin position="38"/>
        <end position="58"/>
    </location>
</feature>
<keyword evidence="1" id="KW-1133">Transmembrane helix</keyword>
<dbReference type="RefSeq" id="WP_074929102.1">
    <property type="nucleotide sequence ID" value="NZ_FPBL01000010.1"/>
</dbReference>
<name>A0A1I7IPY9_9PROT</name>
<dbReference type="Proteomes" id="UP000183926">
    <property type="component" value="Unassembled WGS sequence"/>
</dbReference>
<proteinExistence type="predicted"/>
<evidence type="ECO:0000256" key="1">
    <source>
        <dbReference type="SAM" id="Phobius"/>
    </source>
</evidence>
<organism evidence="3 4">
    <name type="scientific">Nitrosomonas eutropha</name>
    <dbReference type="NCBI Taxonomy" id="916"/>
    <lineage>
        <taxon>Bacteria</taxon>
        <taxon>Pseudomonadati</taxon>
        <taxon>Pseudomonadota</taxon>
        <taxon>Betaproteobacteria</taxon>
        <taxon>Nitrosomonadales</taxon>
        <taxon>Nitrosomonadaceae</taxon>
        <taxon>Nitrosomonas</taxon>
    </lineage>
</organism>
<keyword evidence="1" id="KW-0812">Transmembrane</keyword>
<dbReference type="Pfam" id="PF09990">
    <property type="entry name" value="DUF2231"/>
    <property type="match status" value="1"/>
</dbReference>
<feature type="domain" description="DUF2231" evidence="2">
    <location>
        <begin position="2"/>
        <end position="137"/>
    </location>
</feature>
<keyword evidence="1" id="KW-0472">Membrane</keyword>
<evidence type="ECO:0000259" key="2">
    <source>
        <dbReference type="Pfam" id="PF09990"/>
    </source>
</evidence>
<feature type="transmembrane region" description="Helical" evidence="1">
    <location>
        <begin position="12"/>
        <end position="31"/>
    </location>
</feature>
<gene>
    <name evidence="3" type="ORF">SAMN05216339_11020</name>
</gene>
<feature type="transmembrane region" description="Helical" evidence="1">
    <location>
        <begin position="78"/>
        <end position="94"/>
    </location>
</feature>
<evidence type="ECO:0000313" key="3">
    <source>
        <dbReference type="EMBL" id="SFU74982.1"/>
    </source>
</evidence>
<evidence type="ECO:0000313" key="4">
    <source>
        <dbReference type="Proteomes" id="UP000183926"/>
    </source>
</evidence>